<dbReference type="InParanoid" id="A0A2K1KN56"/>
<dbReference type="EMBL" id="ABEU02000004">
    <property type="protein sequence ID" value="PNR55212.1"/>
    <property type="molecule type" value="Genomic_DNA"/>
</dbReference>
<name>A0A2K1KN56_PHYPA</name>
<organism evidence="1">
    <name type="scientific">Physcomitrium patens</name>
    <name type="common">Spreading-leaved earth moss</name>
    <name type="synonym">Physcomitrella patens</name>
    <dbReference type="NCBI Taxonomy" id="3218"/>
    <lineage>
        <taxon>Eukaryota</taxon>
        <taxon>Viridiplantae</taxon>
        <taxon>Streptophyta</taxon>
        <taxon>Embryophyta</taxon>
        <taxon>Bryophyta</taxon>
        <taxon>Bryophytina</taxon>
        <taxon>Bryopsida</taxon>
        <taxon>Funariidae</taxon>
        <taxon>Funariales</taxon>
        <taxon>Funariaceae</taxon>
        <taxon>Physcomitrium</taxon>
    </lineage>
</organism>
<evidence type="ECO:0000313" key="3">
    <source>
        <dbReference type="Proteomes" id="UP000006727"/>
    </source>
</evidence>
<reference evidence="1 3" key="2">
    <citation type="journal article" date="2018" name="Plant J.">
        <title>The Physcomitrella patens chromosome-scale assembly reveals moss genome structure and evolution.</title>
        <authorList>
            <person name="Lang D."/>
            <person name="Ullrich K.K."/>
            <person name="Murat F."/>
            <person name="Fuchs J."/>
            <person name="Jenkins J."/>
            <person name="Haas F.B."/>
            <person name="Piednoel M."/>
            <person name="Gundlach H."/>
            <person name="Van Bel M."/>
            <person name="Meyberg R."/>
            <person name="Vives C."/>
            <person name="Morata J."/>
            <person name="Symeonidi A."/>
            <person name="Hiss M."/>
            <person name="Muchero W."/>
            <person name="Kamisugi Y."/>
            <person name="Saleh O."/>
            <person name="Blanc G."/>
            <person name="Decker E.L."/>
            <person name="van Gessel N."/>
            <person name="Grimwood J."/>
            <person name="Hayes R.D."/>
            <person name="Graham S.W."/>
            <person name="Gunter L.E."/>
            <person name="McDaniel S.F."/>
            <person name="Hoernstein S.N.W."/>
            <person name="Larsson A."/>
            <person name="Li F.W."/>
            <person name="Perroud P.F."/>
            <person name="Phillips J."/>
            <person name="Ranjan P."/>
            <person name="Rokshar D.S."/>
            <person name="Rothfels C.J."/>
            <person name="Schneider L."/>
            <person name="Shu S."/>
            <person name="Stevenson D.W."/>
            <person name="Thummler F."/>
            <person name="Tillich M."/>
            <person name="Villarreal Aguilar J.C."/>
            <person name="Widiez T."/>
            <person name="Wong G.K."/>
            <person name="Wymore A."/>
            <person name="Zhang Y."/>
            <person name="Zimmer A.D."/>
            <person name="Quatrano R.S."/>
            <person name="Mayer K.F.X."/>
            <person name="Goodstein D."/>
            <person name="Casacuberta J.M."/>
            <person name="Vandepoele K."/>
            <person name="Reski R."/>
            <person name="Cuming A.C."/>
            <person name="Tuskan G.A."/>
            <person name="Maumus F."/>
            <person name="Salse J."/>
            <person name="Schmutz J."/>
            <person name="Rensing S.A."/>
        </authorList>
    </citation>
    <scope>NUCLEOTIDE SEQUENCE [LARGE SCALE GENOMIC DNA]</scope>
    <source>
        <strain evidence="2 3">cv. Gransden 2004</strain>
    </source>
</reference>
<dbReference type="Proteomes" id="UP000006727">
    <property type="component" value="Chromosome 4"/>
</dbReference>
<evidence type="ECO:0000313" key="2">
    <source>
        <dbReference type="EnsemblPlants" id="Pp3c4_12310V3.1"/>
    </source>
</evidence>
<sequence>MKEQHYAQGKKIQTDCPVTMQLAHTSPIHSQYPRNQLADDDDMMVRNSGFYRRQAVDPEVPWWNPYSLVHTREHQPRCAVRKSLPQASSKLDFEKSCRKYANEFRNKKKIASNLRANRAICQTR</sequence>
<reference evidence="2" key="3">
    <citation type="submission" date="2020-12" db="UniProtKB">
        <authorList>
            <consortium name="EnsemblPlants"/>
        </authorList>
    </citation>
    <scope>IDENTIFICATION</scope>
</reference>
<gene>
    <name evidence="1" type="ORF">PHYPA_006107</name>
</gene>
<evidence type="ECO:0000313" key="1">
    <source>
        <dbReference type="EMBL" id="PNR55212.1"/>
    </source>
</evidence>
<proteinExistence type="predicted"/>
<dbReference type="AlphaFoldDB" id="A0A2K1KN56"/>
<protein>
    <submittedName>
        <fullName evidence="1 2">Uncharacterized protein</fullName>
    </submittedName>
</protein>
<keyword evidence="3" id="KW-1185">Reference proteome</keyword>
<dbReference type="EnsemblPlants" id="Pp3c4_12310V3.1">
    <property type="protein sequence ID" value="Pp3c4_12310V3.1"/>
    <property type="gene ID" value="Pp3c4_12310"/>
</dbReference>
<dbReference type="Gramene" id="Pp3c4_12310V3.1">
    <property type="protein sequence ID" value="Pp3c4_12310V3.1"/>
    <property type="gene ID" value="Pp3c4_12310"/>
</dbReference>
<reference evidence="1 3" key="1">
    <citation type="journal article" date="2008" name="Science">
        <title>The Physcomitrella genome reveals evolutionary insights into the conquest of land by plants.</title>
        <authorList>
            <person name="Rensing S."/>
            <person name="Lang D."/>
            <person name="Zimmer A."/>
            <person name="Terry A."/>
            <person name="Salamov A."/>
            <person name="Shapiro H."/>
            <person name="Nishiyama T."/>
            <person name="Perroud P.-F."/>
            <person name="Lindquist E."/>
            <person name="Kamisugi Y."/>
            <person name="Tanahashi T."/>
            <person name="Sakakibara K."/>
            <person name="Fujita T."/>
            <person name="Oishi K."/>
            <person name="Shin-I T."/>
            <person name="Kuroki Y."/>
            <person name="Toyoda A."/>
            <person name="Suzuki Y."/>
            <person name="Hashimoto A."/>
            <person name="Yamaguchi K."/>
            <person name="Sugano A."/>
            <person name="Kohara Y."/>
            <person name="Fujiyama A."/>
            <person name="Anterola A."/>
            <person name="Aoki S."/>
            <person name="Ashton N."/>
            <person name="Barbazuk W.B."/>
            <person name="Barker E."/>
            <person name="Bennetzen J."/>
            <person name="Bezanilla M."/>
            <person name="Blankenship R."/>
            <person name="Cho S.H."/>
            <person name="Dutcher S."/>
            <person name="Estelle M."/>
            <person name="Fawcett J.A."/>
            <person name="Gundlach H."/>
            <person name="Hanada K."/>
            <person name="Heyl A."/>
            <person name="Hicks K.A."/>
            <person name="Hugh J."/>
            <person name="Lohr M."/>
            <person name="Mayer K."/>
            <person name="Melkozernov A."/>
            <person name="Murata T."/>
            <person name="Nelson D."/>
            <person name="Pils B."/>
            <person name="Prigge M."/>
            <person name="Reiss B."/>
            <person name="Renner T."/>
            <person name="Rombauts S."/>
            <person name="Rushton P."/>
            <person name="Sanderfoot A."/>
            <person name="Schween G."/>
            <person name="Shiu S.-H."/>
            <person name="Stueber K."/>
            <person name="Theodoulou F.L."/>
            <person name="Tu H."/>
            <person name="Van de Peer Y."/>
            <person name="Verrier P.J."/>
            <person name="Waters E."/>
            <person name="Wood A."/>
            <person name="Yang L."/>
            <person name="Cove D."/>
            <person name="Cuming A."/>
            <person name="Hasebe M."/>
            <person name="Lucas S."/>
            <person name="Mishler D.B."/>
            <person name="Reski R."/>
            <person name="Grigoriev I."/>
            <person name="Quatrano R.S."/>
            <person name="Boore J.L."/>
        </authorList>
    </citation>
    <scope>NUCLEOTIDE SEQUENCE [LARGE SCALE GENOMIC DNA]</scope>
    <source>
        <strain evidence="2 3">cv. Gransden 2004</strain>
    </source>
</reference>
<accession>A0A2K1KN56</accession>